<evidence type="ECO:0000313" key="2">
    <source>
        <dbReference type="Proteomes" id="UP000315914"/>
    </source>
</evidence>
<accession>A0A560JYH9</accession>
<reference evidence="1 2" key="1">
    <citation type="submission" date="2019-06" db="EMBL/GenBank/DDBJ databases">
        <title>Genomic Encyclopedia of Type Strains, Phase IV (KMG-V): Genome sequencing to study the core and pangenomes of soil and plant-associated prokaryotes.</title>
        <authorList>
            <person name="Whitman W."/>
        </authorList>
    </citation>
    <scope>NUCLEOTIDE SEQUENCE [LARGE SCALE GENOMIC DNA]</scope>
    <source>
        <strain evidence="1 2">BR 10556</strain>
    </source>
</reference>
<comment type="caution">
    <text evidence="1">The sequence shown here is derived from an EMBL/GenBank/DDBJ whole genome shotgun (WGS) entry which is preliminary data.</text>
</comment>
<sequence>MRCLDAYRPFAAARWCARVRQLFLRNTVIQPLTNISSDPDVTEIVENGQRQKLLSCEQSACWVARVEQFEEAKRGRTVSAL</sequence>
<dbReference type="Proteomes" id="UP000315914">
    <property type="component" value="Unassembled WGS sequence"/>
</dbReference>
<gene>
    <name evidence="1" type="ORF">FBZ95_104334</name>
</gene>
<proteinExistence type="predicted"/>
<keyword evidence="2" id="KW-1185">Reference proteome</keyword>
<organism evidence="1 2">
    <name type="scientific">Bradyrhizobium sacchari</name>
    <dbReference type="NCBI Taxonomy" id="1399419"/>
    <lineage>
        <taxon>Bacteria</taxon>
        <taxon>Pseudomonadati</taxon>
        <taxon>Pseudomonadota</taxon>
        <taxon>Alphaproteobacteria</taxon>
        <taxon>Hyphomicrobiales</taxon>
        <taxon>Nitrobacteraceae</taxon>
        <taxon>Bradyrhizobium</taxon>
    </lineage>
</organism>
<dbReference type="AlphaFoldDB" id="A0A560JYH9"/>
<evidence type="ECO:0000313" key="1">
    <source>
        <dbReference type="EMBL" id="TWB76153.1"/>
    </source>
</evidence>
<dbReference type="EMBL" id="VITW01000004">
    <property type="protein sequence ID" value="TWB76153.1"/>
    <property type="molecule type" value="Genomic_DNA"/>
</dbReference>
<protein>
    <submittedName>
        <fullName evidence="1">Uncharacterized protein</fullName>
    </submittedName>
</protein>
<name>A0A560JYH9_9BRAD</name>